<evidence type="ECO:0000313" key="2">
    <source>
        <dbReference type="Proteomes" id="UP001595826"/>
    </source>
</evidence>
<protein>
    <recommendedName>
        <fullName evidence="3">Thioredoxin domain-containing protein</fullName>
    </recommendedName>
</protein>
<organism evidence="1 2">
    <name type="scientific">Polaribacter marinivivus</name>
    <dbReference type="NCBI Taxonomy" id="1524260"/>
    <lineage>
        <taxon>Bacteria</taxon>
        <taxon>Pseudomonadati</taxon>
        <taxon>Bacteroidota</taxon>
        <taxon>Flavobacteriia</taxon>
        <taxon>Flavobacteriales</taxon>
        <taxon>Flavobacteriaceae</taxon>
    </lineage>
</organism>
<dbReference type="Gene3D" id="3.40.30.10">
    <property type="entry name" value="Glutaredoxin"/>
    <property type="match status" value="1"/>
</dbReference>
<keyword evidence="2" id="KW-1185">Reference proteome</keyword>
<sequence length="454" mass="53370">MFTILLVSCGKGDKKTTTYFGGKIINPKSDKIILYANEIAIDTFLLDENNKFFAELKNIKEGLYYFIHGNENQYMYLEPKDSLLIRLNTWDFDESLVFAGKGADRNNILIDCFLETEKDDKLFYQYNKLNPKAFQSKIDSIKKIKYTTLEQYLENHPNETEGFEKILNVALTYPLYARIEKYPLVYSKKTDINIFPELEKSFYDHRKNIEFNDSSLFYYPPYSYFIRNYLYNKTYSLGHPPLIKEYTSKFTVDLLNTINSEISSETSRNAFLKQTVISHFYNKSSSNINGDTFDRYFELTTNETDKKEIQNLINDTKAIGINDKFPNFKITDYTNKEHDIKDVIKNKNVLLLFWNPNNVSEWYIKSRIEYLANKFQNIDFIQIKIHGELEKSIKNLDIKNQYYLNSNSEAFKYLSSKMPRSILVNKDGIVANGYASISSYNLNSYLKNLNSYKN</sequence>
<dbReference type="Proteomes" id="UP001595826">
    <property type="component" value="Unassembled WGS sequence"/>
</dbReference>
<proteinExistence type="predicted"/>
<dbReference type="InterPro" id="IPR036249">
    <property type="entry name" value="Thioredoxin-like_sf"/>
</dbReference>
<gene>
    <name evidence="1" type="ORF">ACFOWD_10995</name>
</gene>
<reference evidence="2" key="1">
    <citation type="journal article" date="2019" name="Int. J. Syst. Evol. Microbiol.">
        <title>The Global Catalogue of Microorganisms (GCM) 10K type strain sequencing project: providing services to taxonomists for standard genome sequencing and annotation.</title>
        <authorList>
            <consortium name="The Broad Institute Genomics Platform"/>
            <consortium name="The Broad Institute Genome Sequencing Center for Infectious Disease"/>
            <person name="Wu L."/>
            <person name="Ma J."/>
        </authorList>
    </citation>
    <scope>NUCLEOTIDE SEQUENCE [LARGE SCALE GENOMIC DNA]</scope>
    <source>
        <strain evidence="2">CECT 8655</strain>
    </source>
</reference>
<comment type="caution">
    <text evidence="1">The sequence shown here is derived from an EMBL/GenBank/DDBJ whole genome shotgun (WGS) entry which is preliminary data.</text>
</comment>
<dbReference type="EMBL" id="JBHSCY010000002">
    <property type="protein sequence ID" value="MFC4269434.1"/>
    <property type="molecule type" value="Genomic_DNA"/>
</dbReference>
<dbReference type="SUPFAM" id="SSF52833">
    <property type="entry name" value="Thioredoxin-like"/>
    <property type="match status" value="1"/>
</dbReference>
<accession>A0ABV8RDS8</accession>
<evidence type="ECO:0000313" key="1">
    <source>
        <dbReference type="EMBL" id="MFC4269434.1"/>
    </source>
</evidence>
<evidence type="ECO:0008006" key="3">
    <source>
        <dbReference type="Google" id="ProtNLM"/>
    </source>
</evidence>
<dbReference type="RefSeq" id="WP_377410531.1">
    <property type="nucleotide sequence ID" value="NZ_JBHSCY010000002.1"/>
</dbReference>
<name>A0ABV8RDS8_9FLAO</name>